<organism evidence="2 3">
    <name type="scientific">Methylorubrum aminovorans</name>
    <dbReference type="NCBI Taxonomy" id="269069"/>
    <lineage>
        <taxon>Bacteria</taxon>
        <taxon>Pseudomonadati</taxon>
        <taxon>Pseudomonadota</taxon>
        <taxon>Alphaproteobacteria</taxon>
        <taxon>Hyphomicrobiales</taxon>
        <taxon>Methylobacteriaceae</taxon>
        <taxon>Methylorubrum</taxon>
    </lineage>
</organism>
<sequence>MESRAYEYRGFYVRHCAEGEIFRMYWHFPGKPDVEHVTLGTDNQSEAEFLVESFVRWLGYDTVNQSRDPLVSVVVSRFVQSLPEGKRGAAYRSQLKWFRELLDEHHPGIKMSELTTGMQHELIVKMASRWEVNSAKTCMVGVASAVNLACEEDHSGNVFSFARPRIVTSKATICELLDLDDPEVRNWHPDPAGMALVLRELASHEAIRRWAFLALYTALRPTHILEVNSRMVSTQFGQHRLDTRRRRETATDANLKIKGFFSSFASYIKRHPQLPIPDPIYQELMTWGEGPWVNLTYNTVQNHVSRAADKLGMPELVPSSFRDFCKALMQCAFAFFGGKDVPDEQRLVWLGHKPKSQVHEGYGLFHQGFLRDGAEAVVHYMMWLDKESGGALFRHVSAKSVSASYEVPEADIRLSTPSPACPAPDIAQLQEPGAATETLQKNNAVDKAGVGDRVASTGEKLADASGSAERPNGLSIHPPRVHRTDELSDGLRGELARLNGAKLLQRGQIEGFQGVFRRVSDGSEMGIRAGEFQRSGSKHVLPNLACWFRITGIEIYETEVASRDEAVRMFVDQLSQTVIDVSEVKARMVASLGRDPGGWETHSALSEADSGELGGGPFEYRDLNEPHDPPRGLLGLVLPHSPLGAVQGVPRWFKEVFVSERGRLAKGEKLDWRFMLRHLQAFFDLRQIRIYEAEFIISGQLCPLRLFANGLSEKTVSVEYIKQEMLDQLGCDPGGWAEHSSLGKRSTFDVEEFIFTTSMKDELDRLYVDEDDFDPTEGTDIIGWH</sequence>
<gene>
    <name evidence="2" type="ORF">LNAOJCKE_1474</name>
</gene>
<accession>A0ABQ4UAD9</accession>
<dbReference type="Proteomes" id="UP001055039">
    <property type="component" value="Unassembled WGS sequence"/>
</dbReference>
<dbReference type="SUPFAM" id="SSF56349">
    <property type="entry name" value="DNA breaking-rejoining enzymes"/>
    <property type="match status" value="1"/>
</dbReference>
<dbReference type="RefSeq" id="WP_238223584.1">
    <property type="nucleotide sequence ID" value="NZ_BAAADH010000106.1"/>
</dbReference>
<evidence type="ECO:0000256" key="1">
    <source>
        <dbReference type="SAM" id="MobiDB-lite"/>
    </source>
</evidence>
<keyword evidence="3" id="KW-1185">Reference proteome</keyword>
<reference evidence="2" key="2">
    <citation type="submission" date="2021-08" db="EMBL/GenBank/DDBJ databases">
        <authorList>
            <person name="Tani A."/>
            <person name="Ola A."/>
            <person name="Ogura Y."/>
            <person name="Katsura K."/>
            <person name="Hayashi T."/>
        </authorList>
    </citation>
    <scope>NUCLEOTIDE SEQUENCE</scope>
    <source>
        <strain evidence="2">NBRC 15686</strain>
    </source>
</reference>
<evidence type="ECO:0008006" key="4">
    <source>
        <dbReference type="Google" id="ProtNLM"/>
    </source>
</evidence>
<name>A0ABQ4UAD9_9HYPH</name>
<evidence type="ECO:0000313" key="3">
    <source>
        <dbReference type="Proteomes" id="UP001055039"/>
    </source>
</evidence>
<dbReference type="InterPro" id="IPR011010">
    <property type="entry name" value="DNA_brk_join_enz"/>
</dbReference>
<protein>
    <recommendedName>
        <fullName evidence="4">Integrase</fullName>
    </recommendedName>
</protein>
<dbReference type="EMBL" id="BPRC01000003">
    <property type="protein sequence ID" value="GJE64273.1"/>
    <property type="molecule type" value="Genomic_DNA"/>
</dbReference>
<comment type="caution">
    <text evidence="2">The sequence shown here is derived from an EMBL/GenBank/DDBJ whole genome shotgun (WGS) entry which is preliminary data.</text>
</comment>
<feature type="region of interest" description="Disordered" evidence="1">
    <location>
        <begin position="458"/>
        <end position="479"/>
    </location>
</feature>
<evidence type="ECO:0000313" key="2">
    <source>
        <dbReference type="EMBL" id="GJE64273.1"/>
    </source>
</evidence>
<reference evidence="2" key="1">
    <citation type="journal article" date="2021" name="Front. Microbiol.">
        <title>Comprehensive Comparative Genomics and Phenotyping of Methylobacterium Species.</title>
        <authorList>
            <person name="Alessa O."/>
            <person name="Ogura Y."/>
            <person name="Fujitani Y."/>
            <person name="Takami H."/>
            <person name="Hayashi T."/>
            <person name="Sahin N."/>
            <person name="Tani A."/>
        </authorList>
    </citation>
    <scope>NUCLEOTIDE SEQUENCE</scope>
    <source>
        <strain evidence="2">NBRC 15686</strain>
    </source>
</reference>
<proteinExistence type="predicted"/>